<proteinExistence type="predicted"/>
<reference evidence="2 3" key="1">
    <citation type="submission" date="2024-02" db="EMBL/GenBank/DDBJ databases">
        <title>Complete genome sequence of Pelagibacterium nitratireducens ZH15.</title>
        <authorList>
            <person name="Zhao L.H."/>
        </authorList>
    </citation>
    <scope>NUCLEOTIDE SEQUENCE [LARGE SCALE GENOMIC DNA]</scope>
    <source>
        <strain evidence="2 3">ZH15</strain>
    </source>
</reference>
<dbReference type="SUPFAM" id="SSF140990">
    <property type="entry name" value="FtsH protease domain-like"/>
    <property type="match status" value="1"/>
</dbReference>
<dbReference type="PANTHER" id="PTHR23076">
    <property type="entry name" value="METALLOPROTEASE M41 FTSH"/>
    <property type="match status" value="1"/>
</dbReference>
<dbReference type="Gene3D" id="3.40.50.300">
    <property type="entry name" value="P-loop containing nucleotide triphosphate hydrolases"/>
    <property type="match status" value="1"/>
</dbReference>
<gene>
    <name evidence="2" type="ORF">V6617_09100</name>
</gene>
<dbReference type="InterPro" id="IPR027417">
    <property type="entry name" value="P-loop_NTPase"/>
</dbReference>
<dbReference type="SUPFAM" id="SSF52540">
    <property type="entry name" value="P-loop containing nucleoside triphosphate hydrolases"/>
    <property type="match status" value="1"/>
</dbReference>
<dbReference type="Pfam" id="PF00004">
    <property type="entry name" value="AAA"/>
    <property type="match status" value="1"/>
</dbReference>
<evidence type="ECO:0000313" key="3">
    <source>
        <dbReference type="Proteomes" id="UP001369958"/>
    </source>
</evidence>
<feature type="domain" description="AAA+ ATPase" evidence="1">
    <location>
        <begin position="231"/>
        <end position="373"/>
    </location>
</feature>
<dbReference type="Gene3D" id="1.10.8.60">
    <property type="match status" value="1"/>
</dbReference>
<dbReference type="InterPro" id="IPR000642">
    <property type="entry name" value="Peptidase_M41"/>
</dbReference>
<dbReference type="Gene3D" id="1.20.58.760">
    <property type="entry name" value="Peptidase M41"/>
    <property type="match status" value="1"/>
</dbReference>
<dbReference type="CDD" id="cd19481">
    <property type="entry name" value="RecA-like_protease"/>
    <property type="match status" value="1"/>
</dbReference>
<dbReference type="PANTHER" id="PTHR23076:SF97">
    <property type="entry name" value="ATP-DEPENDENT ZINC METALLOPROTEASE YME1L1"/>
    <property type="match status" value="1"/>
</dbReference>
<protein>
    <submittedName>
        <fullName evidence="2">AAA family ATPase</fullName>
    </submittedName>
</protein>
<dbReference type="Pfam" id="PF01434">
    <property type="entry name" value="Peptidase_M41"/>
    <property type="match status" value="1"/>
</dbReference>
<accession>A0ABZ2I4B3</accession>
<sequence>MAFSRISSADIQDNDAAEFLSDLVLHKALPVALRRKIKEGRPLTLIIEVPSVAWAEPIQNSVIASFETQSRMHVELATGTVKPSRQTASFLSRFDRAQVVVGVSQDPERYLPDLLKTVAEARVTVAKPDHSMVRKVIKTIARGRIPPGFDKVRLDVLDFDELAAVLTPGRRASEIVNLLGNVASQKTSMVTRQDLPDLRDAVEYGQAREWALTLRDDLDALRRGEITWAEVDRGCVLFGPPGTGKSLFAQALGPLCDVSTVATSMGEFFASTEGHLDSVIKAQRAAFDRARQLAPSILFLDEINALPDITHLEGRGKDWWSPVILDFYNLLDSAMADRDGVIVIGATNRIEDINPALLRPGRLERAIEIGPPTARGIERIFRHHLRDTLSDFDLREVAERGAASQATGANVMEWVRAARRTARRHKRDMVLEDLAEQIPRRPKLSSEQDWRVCVHEAGHAVAAVLLDISLTSVSVVGSAGEFGGATLNLSNSSIETAAEFEKKSRVLLAGRISEELLLGEACLGWGGREDSDISVATESIASLHASFGFGPTLAYRGGSNVWGSLMTIDSDFREGVNGHLNRLYTETRSLLSDHRDKLLAVARELKSQREV</sequence>
<name>A0ABZ2I4B3_9HYPH</name>
<evidence type="ECO:0000313" key="2">
    <source>
        <dbReference type="EMBL" id="WWT34605.1"/>
    </source>
</evidence>
<dbReference type="Proteomes" id="UP001369958">
    <property type="component" value="Chromosome"/>
</dbReference>
<evidence type="ECO:0000259" key="1">
    <source>
        <dbReference type="SMART" id="SM00382"/>
    </source>
</evidence>
<dbReference type="EMBL" id="CP146275">
    <property type="protein sequence ID" value="WWT34605.1"/>
    <property type="molecule type" value="Genomic_DNA"/>
</dbReference>
<dbReference type="InterPro" id="IPR037219">
    <property type="entry name" value="Peptidase_M41-like"/>
</dbReference>
<dbReference type="RefSeq" id="WP_338610601.1">
    <property type="nucleotide sequence ID" value="NZ_CP146275.1"/>
</dbReference>
<dbReference type="InterPro" id="IPR003593">
    <property type="entry name" value="AAA+_ATPase"/>
</dbReference>
<dbReference type="SMART" id="SM00382">
    <property type="entry name" value="AAA"/>
    <property type="match status" value="1"/>
</dbReference>
<organism evidence="2 3">
    <name type="scientific">Pelagibacterium nitratireducens</name>
    <dbReference type="NCBI Taxonomy" id="1046114"/>
    <lineage>
        <taxon>Bacteria</taxon>
        <taxon>Pseudomonadati</taxon>
        <taxon>Pseudomonadota</taxon>
        <taxon>Alphaproteobacteria</taxon>
        <taxon>Hyphomicrobiales</taxon>
        <taxon>Devosiaceae</taxon>
        <taxon>Pelagibacterium</taxon>
    </lineage>
</organism>
<dbReference type="InterPro" id="IPR003959">
    <property type="entry name" value="ATPase_AAA_core"/>
</dbReference>
<keyword evidence="3" id="KW-1185">Reference proteome</keyword>